<dbReference type="Proteomes" id="UP000636800">
    <property type="component" value="Chromosome 10"/>
</dbReference>
<protein>
    <submittedName>
        <fullName evidence="2">Uncharacterized protein</fullName>
    </submittedName>
</protein>
<dbReference type="AlphaFoldDB" id="A0A835UHP4"/>
<gene>
    <name evidence="2" type="ORF">HPP92_019578</name>
</gene>
<feature type="region of interest" description="Disordered" evidence="1">
    <location>
        <begin position="32"/>
        <end position="131"/>
    </location>
</feature>
<dbReference type="OrthoDB" id="777167at2759"/>
<evidence type="ECO:0000256" key="1">
    <source>
        <dbReference type="SAM" id="MobiDB-lite"/>
    </source>
</evidence>
<evidence type="ECO:0000313" key="3">
    <source>
        <dbReference type="Proteomes" id="UP000636800"/>
    </source>
</evidence>
<proteinExistence type="predicted"/>
<comment type="caution">
    <text evidence="2">The sequence shown here is derived from an EMBL/GenBank/DDBJ whole genome shotgun (WGS) entry which is preliminary data.</text>
</comment>
<dbReference type="EMBL" id="JADCNL010000010">
    <property type="protein sequence ID" value="KAG0463509.1"/>
    <property type="molecule type" value="Genomic_DNA"/>
</dbReference>
<evidence type="ECO:0000313" key="2">
    <source>
        <dbReference type="EMBL" id="KAG0463509.1"/>
    </source>
</evidence>
<feature type="compositionally biased region" description="Gly residues" evidence="1">
    <location>
        <begin position="91"/>
        <end position="100"/>
    </location>
</feature>
<keyword evidence="3" id="KW-1185">Reference proteome</keyword>
<organism evidence="2 3">
    <name type="scientific">Vanilla planifolia</name>
    <name type="common">Vanilla</name>
    <dbReference type="NCBI Taxonomy" id="51239"/>
    <lineage>
        <taxon>Eukaryota</taxon>
        <taxon>Viridiplantae</taxon>
        <taxon>Streptophyta</taxon>
        <taxon>Embryophyta</taxon>
        <taxon>Tracheophyta</taxon>
        <taxon>Spermatophyta</taxon>
        <taxon>Magnoliopsida</taxon>
        <taxon>Liliopsida</taxon>
        <taxon>Asparagales</taxon>
        <taxon>Orchidaceae</taxon>
        <taxon>Vanilloideae</taxon>
        <taxon>Vanilleae</taxon>
        <taxon>Vanilla</taxon>
    </lineage>
</organism>
<accession>A0A835UHP4</accession>
<feature type="compositionally biased region" description="Basic and acidic residues" evidence="1">
    <location>
        <begin position="50"/>
        <end position="66"/>
    </location>
</feature>
<reference evidence="2 3" key="1">
    <citation type="journal article" date="2020" name="Nat. Food">
        <title>A phased Vanilla planifolia genome enables genetic improvement of flavour and production.</title>
        <authorList>
            <person name="Hasing T."/>
            <person name="Tang H."/>
            <person name="Brym M."/>
            <person name="Khazi F."/>
            <person name="Huang T."/>
            <person name="Chambers A.H."/>
        </authorList>
    </citation>
    <scope>NUCLEOTIDE SEQUENCE [LARGE SCALE GENOMIC DNA]</scope>
    <source>
        <tissue evidence="2">Leaf</tissue>
    </source>
</reference>
<sequence>MKILIIFFSNKNILTLRVGETDFVLRRAHNKEMNYPLADPRRRSRRASRRAMEAKKGAVVAEERRGGGSPTNACADKQTPSATDRSRCGKSGAGGAGGDSLGEDPVLNPEAPNPASKILEVPLFSRSGPPG</sequence>
<name>A0A835UHP4_VANPL</name>